<dbReference type="RefSeq" id="WP_050471336.1">
    <property type="nucleotide sequence ID" value="NZ_CM011124.1"/>
</dbReference>
<evidence type="ECO:0000313" key="1">
    <source>
        <dbReference type="EMBL" id="ALV29360.1"/>
    </source>
</evidence>
<dbReference type="AlphaFoldDB" id="A0A0L0J7Q1"/>
<dbReference type="InterPro" id="IPR002563">
    <property type="entry name" value="Flavin_Rdtase-like_dom"/>
</dbReference>
<keyword evidence="2" id="KW-1185">Reference proteome</keyword>
<dbReference type="InterPro" id="IPR012349">
    <property type="entry name" value="Split_barrel_FMN-bd"/>
</dbReference>
<dbReference type="eggNOG" id="COG1853">
    <property type="taxonomic scope" value="Bacteria"/>
</dbReference>
<dbReference type="Proteomes" id="UP000064921">
    <property type="component" value="Chromosome"/>
</dbReference>
<dbReference type="SUPFAM" id="SSF50475">
    <property type="entry name" value="FMN-binding split barrel"/>
    <property type="match status" value="1"/>
</dbReference>
<dbReference type="EMBL" id="CP013068">
    <property type="protein sequence ID" value="ALV29360.1"/>
    <property type="molecule type" value="Genomic_DNA"/>
</dbReference>
<dbReference type="PANTHER" id="PTHR43812">
    <property type="entry name" value="BLR2425 PROTEIN"/>
    <property type="match status" value="1"/>
</dbReference>
<dbReference type="GO" id="GO:0016646">
    <property type="term" value="F:oxidoreductase activity, acting on the CH-NH group of donors, NAD or NADP as acceptor"/>
    <property type="evidence" value="ECO:0007669"/>
    <property type="project" value="UniProtKB-ARBA"/>
</dbReference>
<protein>
    <submittedName>
        <fullName evidence="1">Flavin reductase</fullName>
    </submittedName>
</protein>
<evidence type="ECO:0000313" key="2">
    <source>
        <dbReference type="Proteomes" id="UP000064921"/>
    </source>
</evidence>
<name>A0A0L0J7Q1_9HYPH</name>
<dbReference type="SMART" id="SM00903">
    <property type="entry name" value="Flavin_Reduct"/>
    <property type="match status" value="1"/>
</dbReference>
<dbReference type="PANTHER" id="PTHR43812:SF2">
    <property type="entry name" value="FLAVIN REDUCTASE LIKE DOMAIN-CONTAINING PROTEIN"/>
    <property type="match status" value="1"/>
</dbReference>
<dbReference type="KEGG" id="pphr:APZ00_21860"/>
<dbReference type="STRING" id="121719.APZ00_21860"/>
<dbReference type="GO" id="GO:0010181">
    <property type="term" value="F:FMN binding"/>
    <property type="evidence" value="ECO:0007669"/>
    <property type="project" value="InterPro"/>
</dbReference>
<dbReference type="Pfam" id="PF01613">
    <property type="entry name" value="Flavin_Reduct"/>
    <property type="match status" value="1"/>
</dbReference>
<dbReference type="PATRIC" id="fig|121719.5.peg.596"/>
<gene>
    <name evidence="1" type="ORF">APZ00_21860</name>
</gene>
<reference evidence="1 2" key="1">
    <citation type="submission" date="2015-10" db="EMBL/GenBank/DDBJ databases">
        <title>The world's first case of liver abscess caused by Pannonibacter phragmitetus.</title>
        <authorList>
            <person name="Ming D."/>
            <person name="Wang M."/>
            <person name="Zhou Y."/>
            <person name="Jiang T."/>
            <person name="Hu S."/>
        </authorList>
    </citation>
    <scope>NUCLEOTIDE SEQUENCE [LARGE SCALE GENOMIC DNA]</scope>
    <source>
        <strain evidence="1 2">31801</strain>
    </source>
</reference>
<dbReference type="Gene3D" id="2.30.110.10">
    <property type="entry name" value="Electron Transport, Fmn-binding Protein, Chain A"/>
    <property type="match status" value="1"/>
</dbReference>
<organism evidence="1 2">
    <name type="scientific">Pannonibacter phragmitetus</name>
    <dbReference type="NCBI Taxonomy" id="121719"/>
    <lineage>
        <taxon>Bacteria</taxon>
        <taxon>Pseudomonadati</taxon>
        <taxon>Pseudomonadota</taxon>
        <taxon>Alphaproteobacteria</taxon>
        <taxon>Hyphomicrobiales</taxon>
        <taxon>Stappiaceae</taxon>
        <taxon>Pannonibacter</taxon>
    </lineage>
</organism>
<proteinExistence type="predicted"/>
<sequence length="200" mass="21845">MFYDTVSNAHGLAFNPFKALVAPRPIGWISSLSAEGTANLAPYSFFNAVADAPPIVMFSSSGWKDSVRNIEATGEFVCNIVSHDLRDEMNASSAPVGPDVSEFELAGLEMAPSNLVKVPRVKRAKAALECRMLQIQQLKDLDGNAVQSYMVLGQVIGVHIDDSVIENGRVVPSRLELLSRLGYKDYDVTRDVFELTRPKG</sequence>
<accession>A0A0L0J7Q1</accession>